<evidence type="ECO:0000256" key="1">
    <source>
        <dbReference type="SAM" id="SignalP"/>
    </source>
</evidence>
<gene>
    <name evidence="2" type="ORF">HQ497_01150</name>
</gene>
<feature type="signal peptide" evidence="1">
    <location>
        <begin position="1"/>
        <end position="26"/>
    </location>
</feature>
<dbReference type="AlphaFoldDB" id="A0A973A7B4"/>
<comment type="caution">
    <text evidence="2">The sequence shown here is derived from an EMBL/GenBank/DDBJ whole genome shotgun (WGS) entry which is preliminary data.</text>
</comment>
<proteinExistence type="predicted"/>
<evidence type="ECO:0000313" key="3">
    <source>
        <dbReference type="Proteomes" id="UP000754644"/>
    </source>
</evidence>
<name>A0A973A7B4_9GAMM</name>
<accession>A0A973A7B4</accession>
<feature type="non-terminal residue" evidence="2">
    <location>
        <position position="131"/>
    </location>
</feature>
<reference evidence="2" key="1">
    <citation type="submission" date="2020-05" db="EMBL/GenBank/DDBJ databases">
        <title>Sulfur intermediates as new biogeochemical hubs in an aquatic model microbial ecosystem.</title>
        <authorList>
            <person name="Vigneron A."/>
        </authorList>
    </citation>
    <scope>NUCLEOTIDE SEQUENCE</scope>
    <source>
        <strain evidence="2">Bin.250</strain>
    </source>
</reference>
<organism evidence="2 3">
    <name type="scientific">SAR86 cluster bacterium</name>
    <dbReference type="NCBI Taxonomy" id="2030880"/>
    <lineage>
        <taxon>Bacteria</taxon>
        <taxon>Pseudomonadati</taxon>
        <taxon>Pseudomonadota</taxon>
        <taxon>Gammaproteobacteria</taxon>
        <taxon>SAR86 cluster</taxon>
    </lineage>
</organism>
<dbReference type="EMBL" id="JABMOJ010000044">
    <property type="protein sequence ID" value="NQV63945.1"/>
    <property type="molecule type" value="Genomic_DNA"/>
</dbReference>
<evidence type="ECO:0008006" key="4">
    <source>
        <dbReference type="Google" id="ProtNLM"/>
    </source>
</evidence>
<protein>
    <recommendedName>
        <fullName evidence="4">DUF5666 domain-containing protein</fullName>
    </recommendedName>
</protein>
<feature type="chain" id="PRO_5036893389" description="DUF5666 domain-containing protein" evidence="1">
    <location>
        <begin position="27"/>
        <end position="131"/>
    </location>
</feature>
<evidence type="ECO:0000313" key="2">
    <source>
        <dbReference type="EMBL" id="NQV63945.1"/>
    </source>
</evidence>
<dbReference type="Proteomes" id="UP000754644">
    <property type="component" value="Unassembled WGS sequence"/>
</dbReference>
<keyword evidence="1" id="KW-0732">Signal</keyword>
<sequence length="131" mass="13830">MMKIKCLSAWSVLVVSLALQMSSASASVGKVLYTFGVVTVETPAVQNLEKGSVLDAGHIIVTGPKGYVQLLLDDGTKIAIRPASRFVIESLEMPAAEGQPAIGDGKVLRASFALEKGGFRTITGRISKRDP</sequence>